<evidence type="ECO:0000256" key="2">
    <source>
        <dbReference type="SAM" id="MobiDB-lite"/>
    </source>
</evidence>
<dbReference type="GO" id="GO:0005737">
    <property type="term" value="C:cytoplasm"/>
    <property type="evidence" value="ECO:0007669"/>
    <property type="project" value="TreeGrafter"/>
</dbReference>
<keyword evidence="5" id="KW-1185">Reference proteome</keyword>
<feature type="region of interest" description="Disordered" evidence="2">
    <location>
        <begin position="34"/>
        <end position="53"/>
    </location>
</feature>
<dbReference type="eggNOG" id="COG0340">
    <property type="taxonomic scope" value="Bacteria"/>
</dbReference>
<dbReference type="STRING" id="36874.HQ34_04935"/>
<dbReference type="RefSeq" id="WP_036850727.1">
    <property type="nucleotide sequence ID" value="NZ_JQJD01000010.1"/>
</dbReference>
<dbReference type="InterPro" id="IPR045864">
    <property type="entry name" value="aa-tRNA-synth_II/BPL/LPL"/>
</dbReference>
<evidence type="ECO:0000313" key="4">
    <source>
        <dbReference type="EMBL" id="KGN82457.1"/>
    </source>
</evidence>
<feature type="domain" description="BPL/LPL catalytic" evidence="3">
    <location>
        <begin position="6"/>
        <end position="182"/>
    </location>
</feature>
<reference evidence="4 5" key="1">
    <citation type="submission" date="2014-08" db="EMBL/GenBank/DDBJ databases">
        <title>Porphyromonas cangingivalis strain:COT-109_OH1386 Genome sequencing.</title>
        <authorList>
            <person name="Wallis C."/>
            <person name="Deusch O."/>
            <person name="O'Flynn C."/>
            <person name="Davis I."/>
            <person name="Jospin G."/>
            <person name="Darling A.E."/>
            <person name="Coil D.A."/>
            <person name="Alexiev A."/>
            <person name="Horsfall A."/>
            <person name="Kirkwood N."/>
            <person name="Harris S."/>
            <person name="Eisen J.A."/>
        </authorList>
    </citation>
    <scope>NUCLEOTIDE SEQUENCE [LARGE SCALE GENOMIC DNA]</scope>
    <source>
        <strain evidence="5">COT-109 OH1386</strain>
    </source>
</reference>
<accession>A0A0A2EXR1</accession>
<dbReference type="PANTHER" id="PTHR12835">
    <property type="entry name" value="BIOTIN PROTEIN LIGASE"/>
    <property type="match status" value="1"/>
</dbReference>
<protein>
    <recommendedName>
        <fullName evidence="3">BPL/LPL catalytic domain-containing protein</fullName>
    </recommendedName>
</protein>
<comment type="caution">
    <text evidence="4">The sequence shown here is derived from an EMBL/GenBank/DDBJ whole genome shotgun (WGS) entry which is preliminary data.</text>
</comment>
<name>A0A0A2EXR1_PORCN</name>
<dbReference type="PANTHER" id="PTHR12835:SF5">
    <property type="entry name" value="BIOTIN--PROTEIN LIGASE"/>
    <property type="match status" value="1"/>
</dbReference>
<evidence type="ECO:0000256" key="1">
    <source>
        <dbReference type="ARBA" id="ARBA00022598"/>
    </source>
</evidence>
<dbReference type="PROSITE" id="PS51733">
    <property type="entry name" value="BPL_LPL_CATALYTIC"/>
    <property type="match status" value="1"/>
</dbReference>
<dbReference type="EMBL" id="JQJD01000010">
    <property type="protein sequence ID" value="KGN82457.1"/>
    <property type="molecule type" value="Genomic_DNA"/>
</dbReference>
<evidence type="ECO:0000259" key="3">
    <source>
        <dbReference type="PROSITE" id="PS51733"/>
    </source>
</evidence>
<keyword evidence="1" id="KW-0436">Ligase</keyword>
<dbReference type="AlphaFoldDB" id="A0A0A2EXR1"/>
<organism evidence="4 5">
    <name type="scientific">Porphyromonas cangingivalis</name>
    <dbReference type="NCBI Taxonomy" id="36874"/>
    <lineage>
        <taxon>Bacteria</taxon>
        <taxon>Pseudomonadati</taxon>
        <taxon>Bacteroidota</taxon>
        <taxon>Bacteroidia</taxon>
        <taxon>Bacteroidales</taxon>
        <taxon>Porphyromonadaceae</taxon>
        <taxon>Porphyromonas</taxon>
    </lineage>
</organism>
<dbReference type="InterPro" id="IPR004408">
    <property type="entry name" value="Biotin_CoA_COase_ligase"/>
</dbReference>
<gene>
    <name evidence="4" type="ORF">HQ35_02560</name>
</gene>
<proteinExistence type="predicted"/>
<sequence>MTIYHIQLDEVRSTNSYLKALITDRPNLPSWTVVSTHNQSQGRGQRGNSWESEPGKNITLSILLHPNRYDGFEPFDLNIFVSLGLCSFLDEFIPSQRVKIKWPNDIYISEHKVAGILIENEWINADLSSSIVGIGLNINQKLFVSDAPNPTSIALETGNTYPLSDMSERLLFHLQEIYNQLPSHITELRENYHSRLFRRDGMTHVFRDMEGRRFDAEIIGVTPGGQLCLRHVEDLCTYQYAFKEVSFVL</sequence>
<dbReference type="GO" id="GO:0004077">
    <property type="term" value="F:biotin--[biotin carboxyl-carrier protein] ligase activity"/>
    <property type="evidence" value="ECO:0007669"/>
    <property type="project" value="InterPro"/>
</dbReference>
<dbReference type="OrthoDB" id="9807064at2"/>
<dbReference type="CDD" id="cd16442">
    <property type="entry name" value="BPL"/>
    <property type="match status" value="1"/>
</dbReference>
<dbReference type="Gene3D" id="3.30.930.10">
    <property type="entry name" value="Bira Bifunctional Protein, Domain 2"/>
    <property type="match status" value="1"/>
</dbReference>
<feature type="compositionally biased region" description="Polar residues" evidence="2">
    <location>
        <begin position="34"/>
        <end position="51"/>
    </location>
</feature>
<dbReference type="SUPFAM" id="SSF55681">
    <property type="entry name" value="Class II aaRS and biotin synthetases"/>
    <property type="match status" value="1"/>
</dbReference>
<dbReference type="Pfam" id="PF03099">
    <property type="entry name" value="BPL_LplA_LipB"/>
    <property type="match status" value="1"/>
</dbReference>
<evidence type="ECO:0000313" key="5">
    <source>
        <dbReference type="Proteomes" id="UP000030125"/>
    </source>
</evidence>
<dbReference type="NCBIfam" id="TIGR00121">
    <property type="entry name" value="birA_ligase"/>
    <property type="match status" value="1"/>
</dbReference>
<dbReference type="InterPro" id="IPR004143">
    <property type="entry name" value="BPL_LPL_catalytic"/>
</dbReference>
<dbReference type="Proteomes" id="UP000030125">
    <property type="component" value="Unassembled WGS sequence"/>
</dbReference>